<dbReference type="RefSeq" id="XP_031008454.1">
    <property type="nucleotide sequence ID" value="XM_031145896.1"/>
</dbReference>
<dbReference type="OrthoDB" id="125347at2759"/>
<dbReference type="Pfam" id="PF11905">
    <property type="entry name" value="DUF3425"/>
    <property type="match status" value="1"/>
</dbReference>
<dbReference type="CDD" id="cd14688">
    <property type="entry name" value="bZIP_YAP"/>
    <property type="match status" value="1"/>
</dbReference>
<keyword evidence="3" id="KW-1185">Reference proteome</keyword>
<dbReference type="AlphaFoldDB" id="A0A8H8U3Z0"/>
<evidence type="ECO:0000313" key="2">
    <source>
        <dbReference type="EMBL" id="TVY29667.1"/>
    </source>
</evidence>
<dbReference type="InterPro" id="IPR021833">
    <property type="entry name" value="DUF3425"/>
</dbReference>
<name>A0A8H8U3Z0_9HELO</name>
<comment type="caution">
    <text evidence="2">The sequence shown here is derived from an EMBL/GenBank/DDBJ whole genome shotgun (WGS) entry which is preliminary data.</text>
</comment>
<gene>
    <name evidence="2" type="ORF">LHYA1_G000907</name>
</gene>
<dbReference type="PROSITE" id="PS00036">
    <property type="entry name" value="BZIP_BASIC"/>
    <property type="match status" value="1"/>
</dbReference>
<dbReference type="GO" id="GO:0003700">
    <property type="term" value="F:DNA-binding transcription factor activity"/>
    <property type="evidence" value="ECO:0007669"/>
    <property type="project" value="InterPro"/>
</dbReference>
<evidence type="ECO:0000313" key="3">
    <source>
        <dbReference type="Proteomes" id="UP000431533"/>
    </source>
</evidence>
<dbReference type="PANTHER" id="PTHR38116">
    <property type="entry name" value="CHROMOSOME 7, WHOLE GENOME SHOTGUN SEQUENCE"/>
    <property type="match status" value="1"/>
</dbReference>
<sequence length="388" mass="44509">SSRSASRDHPDLWKADDDWTKVTEKEERKRIQNRLSQRTYRRKHAKQDIKKCAFRVERFRVSDIPIRESSTTLEGNQTGKVNRAAGPELHDSQILLEGQLAPSSPYLRPNNTPIENLFLYSSQETRSPGWSFSNISSGDWGRIITSGVSPSTRYVPLSTYFPLSSDHLLRLIHLNVYRAITELKEALKSNAVIYKKNPVKVMPQQINLCDSYTIILPRTDKPLPIALQPTEVQMNISHSAWFNVFPFPNSRDNLIRYEAEFDHLDLCNDLFGDLIGNNNLLFSRRLQDFTLSSALEMRKCDISAEFDDEITANRNGLIVWGEPCDPESWEATPGFLMKWFRLLGGCRGLITSSNRWRAKRFEEPLSMPSYIDITPFPAKEDVPLPDMA</sequence>
<feature type="non-terminal residue" evidence="2">
    <location>
        <position position="1"/>
    </location>
</feature>
<proteinExistence type="predicted"/>
<dbReference type="GeneID" id="41981105"/>
<accession>A0A8H8U3Z0</accession>
<protein>
    <recommendedName>
        <fullName evidence="1">BZIP domain-containing protein</fullName>
    </recommendedName>
</protein>
<feature type="domain" description="BZIP" evidence="1">
    <location>
        <begin position="28"/>
        <end position="43"/>
    </location>
</feature>
<dbReference type="PANTHER" id="PTHR38116:SF1">
    <property type="entry name" value="BZIP DOMAIN-CONTAINING PROTEIN"/>
    <property type="match status" value="1"/>
</dbReference>
<reference evidence="2 3" key="1">
    <citation type="submission" date="2018-05" db="EMBL/GenBank/DDBJ databases">
        <title>Genome sequencing and assembly of the regulated plant pathogen Lachnellula willkommii and related sister species for the development of diagnostic species identification markers.</title>
        <authorList>
            <person name="Giroux E."/>
            <person name="Bilodeau G."/>
        </authorList>
    </citation>
    <scope>NUCLEOTIDE SEQUENCE [LARGE SCALE GENOMIC DNA]</scope>
    <source>
        <strain evidence="2 3">CBS 185.66</strain>
    </source>
</reference>
<organism evidence="2 3">
    <name type="scientific">Lachnellula hyalina</name>
    <dbReference type="NCBI Taxonomy" id="1316788"/>
    <lineage>
        <taxon>Eukaryota</taxon>
        <taxon>Fungi</taxon>
        <taxon>Dikarya</taxon>
        <taxon>Ascomycota</taxon>
        <taxon>Pezizomycotina</taxon>
        <taxon>Leotiomycetes</taxon>
        <taxon>Helotiales</taxon>
        <taxon>Lachnaceae</taxon>
        <taxon>Lachnellula</taxon>
    </lineage>
</organism>
<feature type="non-terminal residue" evidence="2">
    <location>
        <position position="388"/>
    </location>
</feature>
<evidence type="ECO:0000259" key="1">
    <source>
        <dbReference type="PROSITE" id="PS00036"/>
    </source>
</evidence>
<dbReference type="Proteomes" id="UP000431533">
    <property type="component" value="Unassembled WGS sequence"/>
</dbReference>
<dbReference type="EMBL" id="QGMH01000015">
    <property type="protein sequence ID" value="TVY29667.1"/>
    <property type="molecule type" value="Genomic_DNA"/>
</dbReference>
<dbReference type="InterPro" id="IPR004827">
    <property type="entry name" value="bZIP"/>
</dbReference>